<keyword evidence="3" id="KW-0540">Nuclease</keyword>
<dbReference type="STRING" id="29539.SAMN02745716_0151"/>
<dbReference type="GO" id="GO:0004519">
    <property type="term" value="F:endonuclease activity"/>
    <property type="evidence" value="ECO:0007669"/>
    <property type="project" value="UniProtKB-KW"/>
</dbReference>
<evidence type="ECO:0000256" key="5">
    <source>
        <dbReference type="ARBA" id="ARBA00022763"/>
    </source>
</evidence>
<dbReference type="Proteomes" id="UP000222056">
    <property type="component" value="Unassembled WGS sequence"/>
</dbReference>
<dbReference type="SUPFAM" id="SSF56219">
    <property type="entry name" value="DNase I-like"/>
    <property type="match status" value="1"/>
</dbReference>
<dbReference type="GO" id="GO:0046872">
    <property type="term" value="F:metal ion binding"/>
    <property type="evidence" value="ECO:0007669"/>
    <property type="project" value="UniProtKB-KW"/>
</dbReference>
<proteinExistence type="predicted"/>
<dbReference type="GO" id="GO:0006302">
    <property type="term" value="P:double-strand break repair"/>
    <property type="evidence" value="ECO:0007669"/>
    <property type="project" value="TreeGrafter"/>
</dbReference>
<protein>
    <submittedName>
        <fullName evidence="10">Endonuclease/Exonuclease/phosphatase family protein</fullName>
    </submittedName>
</protein>
<dbReference type="GO" id="GO:0004527">
    <property type="term" value="F:exonuclease activity"/>
    <property type="evidence" value="ECO:0007669"/>
    <property type="project" value="UniProtKB-KW"/>
</dbReference>
<keyword evidence="10" id="KW-0269">Exonuclease</keyword>
<keyword evidence="10" id="KW-0255">Endonuclease</keyword>
<dbReference type="GO" id="GO:0070260">
    <property type="term" value="F:5'-tyrosyl-DNA phosphodiesterase activity"/>
    <property type="evidence" value="ECO:0007669"/>
    <property type="project" value="TreeGrafter"/>
</dbReference>
<dbReference type="EMBL" id="FNWJ01000001">
    <property type="protein sequence ID" value="SEH10302.1"/>
    <property type="molecule type" value="Genomic_DNA"/>
</dbReference>
<evidence type="ECO:0000256" key="4">
    <source>
        <dbReference type="ARBA" id="ARBA00022723"/>
    </source>
</evidence>
<dbReference type="InterPro" id="IPR005135">
    <property type="entry name" value="Endo/exonuclease/phosphatase"/>
</dbReference>
<keyword evidence="7" id="KW-0460">Magnesium</keyword>
<dbReference type="InterPro" id="IPR036691">
    <property type="entry name" value="Endo/exonu/phosph_ase_sf"/>
</dbReference>
<dbReference type="Pfam" id="PF03372">
    <property type="entry name" value="Exo_endo_phos"/>
    <property type="match status" value="1"/>
</dbReference>
<name>A0A1H6FIR5_THEAL</name>
<dbReference type="OrthoDB" id="9787701at2"/>
<evidence type="ECO:0000259" key="9">
    <source>
        <dbReference type="Pfam" id="PF03372"/>
    </source>
</evidence>
<keyword evidence="6" id="KW-0378">Hydrolase</keyword>
<evidence type="ECO:0000313" key="10">
    <source>
        <dbReference type="EMBL" id="SEH10302.1"/>
    </source>
</evidence>
<dbReference type="GO" id="GO:0005737">
    <property type="term" value="C:cytoplasm"/>
    <property type="evidence" value="ECO:0007669"/>
    <property type="project" value="TreeGrafter"/>
</dbReference>
<dbReference type="RefSeq" id="WP_093115328.1">
    <property type="nucleotide sequence ID" value="NZ_FNWJ01000001.1"/>
</dbReference>
<evidence type="ECO:0000256" key="1">
    <source>
        <dbReference type="ARBA" id="ARBA00001936"/>
    </source>
</evidence>
<accession>A0A1H6FIR5</accession>
<dbReference type="PANTHER" id="PTHR15822:SF4">
    <property type="entry name" value="TYROSYL-DNA PHOSPHODIESTERASE 2"/>
    <property type="match status" value="1"/>
</dbReference>
<dbReference type="Gene3D" id="3.60.10.10">
    <property type="entry name" value="Endonuclease/exonuclease/phosphatase"/>
    <property type="match status" value="1"/>
</dbReference>
<sequence length="373" mass="41586">MKQHRYRFTPVPWAAVLLACGLIVAAGVAARSERASAAKPPRLTVMTRNIYLGGNIARPIPARTPQEFEERATELWQMVQRTNFPARAVLLAKEIERTKPDVIGLQEVALWRRGPTGVKDGSATPATQVVYDFLASLQRQLARRGLRYRVGAVQREADIEAPLSLGYDVRLTMRDVVLVRRERGLRVLRKFGRNYRAVLRVPTVVGEFASRRGYAGVDLSVDGRRVRFVNTHLEAFLEQTRVAQAEELTAAGGPLRTPLPVILVGDLNSDPRGENPAAYGVLRRFGLLDTWVLRHGSKPANSCCLAREDLTDPTPAAFDHHIDHILVKPRMRVLQQIVVGTDPRNRTRSGLWPSDHGGHVATLELPPRSAVRR</sequence>
<keyword evidence="5" id="KW-0227">DNA damage</keyword>
<keyword evidence="4" id="KW-0479">Metal-binding</keyword>
<evidence type="ECO:0000256" key="2">
    <source>
        <dbReference type="ARBA" id="ARBA00001946"/>
    </source>
</evidence>
<evidence type="ECO:0000256" key="8">
    <source>
        <dbReference type="ARBA" id="ARBA00023204"/>
    </source>
</evidence>
<dbReference type="AlphaFoldDB" id="A0A1H6FIR5"/>
<feature type="domain" description="Endonuclease/exonuclease/phosphatase" evidence="9">
    <location>
        <begin position="83"/>
        <end position="356"/>
    </location>
</feature>
<comment type="cofactor">
    <cofactor evidence="2">
        <name>Mg(2+)</name>
        <dbReference type="ChEBI" id="CHEBI:18420"/>
    </cofactor>
</comment>
<evidence type="ECO:0000256" key="7">
    <source>
        <dbReference type="ARBA" id="ARBA00022842"/>
    </source>
</evidence>
<keyword evidence="11" id="KW-1185">Reference proteome</keyword>
<reference evidence="11" key="1">
    <citation type="submission" date="2016-10" db="EMBL/GenBank/DDBJ databases">
        <authorList>
            <person name="Varghese N."/>
            <person name="Submissions S."/>
        </authorList>
    </citation>
    <scope>NUCLEOTIDE SEQUENCE [LARGE SCALE GENOMIC DNA]</scope>
    <source>
        <strain evidence="11">ATCC 35263</strain>
    </source>
</reference>
<dbReference type="PANTHER" id="PTHR15822">
    <property type="entry name" value="TRAF AND TNF RECEPTOR-ASSOCIATED PROTEIN"/>
    <property type="match status" value="1"/>
</dbReference>
<gene>
    <name evidence="10" type="ORF">SAMN02745716_0151</name>
</gene>
<evidence type="ECO:0000313" key="11">
    <source>
        <dbReference type="Proteomes" id="UP000222056"/>
    </source>
</evidence>
<dbReference type="InterPro" id="IPR051547">
    <property type="entry name" value="TDP2-like"/>
</dbReference>
<dbReference type="PROSITE" id="PS51257">
    <property type="entry name" value="PROKAR_LIPOPROTEIN"/>
    <property type="match status" value="1"/>
</dbReference>
<evidence type="ECO:0000256" key="6">
    <source>
        <dbReference type="ARBA" id="ARBA00022801"/>
    </source>
</evidence>
<evidence type="ECO:0000256" key="3">
    <source>
        <dbReference type="ARBA" id="ARBA00022722"/>
    </source>
</evidence>
<dbReference type="GO" id="GO:0003697">
    <property type="term" value="F:single-stranded DNA binding"/>
    <property type="evidence" value="ECO:0007669"/>
    <property type="project" value="TreeGrafter"/>
</dbReference>
<organism evidence="10 11">
    <name type="scientific">Thermoleophilum album</name>
    <dbReference type="NCBI Taxonomy" id="29539"/>
    <lineage>
        <taxon>Bacteria</taxon>
        <taxon>Bacillati</taxon>
        <taxon>Actinomycetota</taxon>
        <taxon>Thermoleophilia</taxon>
        <taxon>Thermoleophilales</taxon>
        <taxon>Thermoleophilaceae</taxon>
        <taxon>Thermoleophilum</taxon>
    </lineage>
</organism>
<keyword evidence="8" id="KW-0234">DNA repair</keyword>
<comment type="cofactor">
    <cofactor evidence="1">
        <name>Mn(2+)</name>
        <dbReference type="ChEBI" id="CHEBI:29035"/>
    </cofactor>
</comment>